<protein>
    <submittedName>
        <fullName evidence="1">Uncharacterized protein</fullName>
    </submittedName>
</protein>
<dbReference type="EMBL" id="LFZN01000082">
    <property type="protein sequence ID" value="KXS99953.1"/>
    <property type="molecule type" value="Genomic_DNA"/>
</dbReference>
<comment type="caution">
    <text evidence="1">The sequence shown here is derived from an EMBL/GenBank/DDBJ whole genome shotgun (WGS) entry which is preliminary data.</text>
</comment>
<proteinExistence type="predicted"/>
<evidence type="ECO:0000313" key="2">
    <source>
        <dbReference type="Proteomes" id="UP000070133"/>
    </source>
</evidence>
<organism evidence="1 2">
    <name type="scientific">Pseudocercospora eumusae</name>
    <dbReference type="NCBI Taxonomy" id="321146"/>
    <lineage>
        <taxon>Eukaryota</taxon>
        <taxon>Fungi</taxon>
        <taxon>Dikarya</taxon>
        <taxon>Ascomycota</taxon>
        <taxon>Pezizomycotina</taxon>
        <taxon>Dothideomycetes</taxon>
        <taxon>Dothideomycetidae</taxon>
        <taxon>Mycosphaerellales</taxon>
        <taxon>Mycosphaerellaceae</taxon>
        <taxon>Pseudocercospora</taxon>
    </lineage>
</organism>
<accession>A0A139HBY0</accession>
<evidence type="ECO:0000313" key="1">
    <source>
        <dbReference type="EMBL" id="KXS99953.1"/>
    </source>
</evidence>
<sequence length="143" mass="15603">MSAVDDGSVHWSQATSKKGVTFEIGRAINAAGPGTINTNGADGDGDKPAFGISVDWNLGSSAWKPADASVKTTAHICQYALYSYTGILPYDYILYFTNVGDKNYDYHFYDATGDAYEVNCFGDGDHYVRFKSERPEILFITGN</sequence>
<reference evidence="1 2" key="1">
    <citation type="submission" date="2015-07" db="EMBL/GenBank/DDBJ databases">
        <title>Comparative genomics of the Sigatoka disease complex on banana suggests a link between parallel evolutionary changes in Pseudocercospora fijiensis and Pseudocercospora eumusae and increased virulence on the banana host.</title>
        <authorList>
            <person name="Chang T.-C."/>
            <person name="Salvucci A."/>
            <person name="Crous P.W."/>
            <person name="Stergiopoulos I."/>
        </authorList>
    </citation>
    <scope>NUCLEOTIDE SEQUENCE [LARGE SCALE GENOMIC DNA]</scope>
    <source>
        <strain evidence="1 2">CBS 114824</strain>
    </source>
</reference>
<name>A0A139HBY0_9PEZI</name>
<dbReference type="OrthoDB" id="3200925at2759"/>
<gene>
    <name evidence="1" type="ORF">AC578_822</name>
</gene>
<keyword evidence="2" id="KW-1185">Reference proteome</keyword>
<dbReference type="Proteomes" id="UP000070133">
    <property type="component" value="Unassembled WGS sequence"/>
</dbReference>
<dbReference type="AlphaFoldDB" id="A0A139HBY0"/>